<dbReference type="InterPro" id="IPR051918">
    <property type="entry name" value="STPP_CPPED1"/>
</dbReference>
<dbReference type="GeneID" id="100371309"/>
<dbReference type="PANTHER" id="PTHR43143">
    <property type="entry name" value="METALLOPHOSPHOESTERASE, CALCINEURIN SUPERFAMILY"/>
    <property type="match status" value="1"/>
</dbReference>
<feature type="non-terminal residue" evidence="3">
    <location>
        <position position="184"/>
    </location>
</feature>
<evidence type="ECO:0000259" key="1">
    <source>
        <dbReference type="Pfam" id="PF00149"/>
    </source>
</evidence>
<dbReference type="SUPFAM" id="SSF56300">
    <property type="entry name" value="Metallo-dependent phosphatases"/>
    <property type="match status" value="1"/>
</dbReference>
<proteinExistence type="predicted"/>
<evidence type="ECO:0000313" key="3">
    <source>
        <dbReference type="RefSeq" id="XP_002734920.1"/>
    </source>
</evidence>
<keyword evidence="2" id="KW-1185">Reference proteome</keyword>
<evidence type="ECO:0000313" key="2">
    <source>
        <dbReference type="Proteomes" id="UP000694865"/>
    </source>
</evidence>
<dbReference type="InterPro" id="IPR029052">
    <property type="entry name" value="Metallo-depent_PP-like"/>
</dbReference>
<reference evidence="3" key="1">
    <citation type="submission" date="2025-08" db="UniProtKB">
        <authorList>
            <consortium name="RefSeq"/>
        </authorList>
    </citation>
    <scope>IDENTIFICATION</scope>
    <source>
        <tissue evidence="3">Testes</tissue>
    </source>
</reference>
<feature type="domain" description="Calcineurin-like phosphoesterase" evidence="1">
    <location>
        <begin position="73"/>
        <end position="160"/>
    </location>
</feature>
<dbReference type="Proteomes" id="UP000694865">
    <property type="component" value="Unplaced"/>
</dbReference>
<dbReference type="PANTHER" id="PTHR43143:SF1">
    <property type="entry name" value="SERINE_THREONINE-PROTEIN PHOSPHATASE CPPED1"/>
    <property type="match status" value="1"/>
</dbReference>
<dbReference type="Pfam" id="PF00149">
    <property type="entry name" value="Metallophos"/>
    <property type="match status" value="1"/>
</dbReference>
<dbReference type="RefSeq" id="XP_002734920.1">
    <property type="nucleotide sequence ID" value="XM_002734874.2"/>
</dbReference>
<gene>
    <name evidence="3" type="primary">LOC100371309</name>
</gene>
<accession>A0ABM0GQ81</accession>
<protein>
    <submittedName>
        <fullName evidence="3">Calcineurin-like phosphoesterase domain-containing protein 1-like</fullName>
    </submittedName>
</protein>
<organism evidence="2 3">
    <name type="scientific">Saccoglossus kowalevskii</name>
    <name type="common">Acorn worm</name>
    <dbReference type="NCBI Taxonomy" id="10224"/>
    <lineage>
        <taxon>Eukaryota</taxon>
        <taxon>Metazoa</taxon>
        <taxon>Hemichordata</taxon>
        <taxon>Enteropneusta</taxon>
        <taxon>Harrimaniidae</taxon>
        <taxon>Saccoglossus</taxon>
    </lineage>
</organism>
<dbReference type="Gene3D" id="3.60.21.10">
    <property type="match status" value="1"/>
</dbReference>
<name>A0ABM0GQ81_SACKO</name>
<dbReference type="InterPro" id="IPR004843">
    <property type="entry name" value="Calcineurin-like_PHP"/>
</dbReference>
<sequence>MSDVPLFERAKNRGYHGFDKEKEGDWLGPFCFIQGADTQYGMIAEFFEVEGLMKWEREIELTRQAVVAANMMEPQPKFFIVCGDLVHAMPGTKDRDAQEEDLKKELQLLNSEIPLVCVCGNHDIGNTPTRQTIAHYVEKFGDDYFSFWVGGVKFLVLNSQLYEDPSEVMKLKDSQDKWLDQQLE</sequence>